<keyword evidence="6" id="KW-0418">Kinase</keyword>
<dbReference type="PROSITE" id="PS51093">
    <property type="entry name" value="PTS_EIIA_TYPE_1"/>
    <property type="match status" value="1"/>
</dbReference>
<dbReference type="Proteomes" id="UP001059576">
    <property type="component" value="Chromosome"/>
</dbReference>
<dbReference type="NCBIfam" id="TIGR00830">
    <property type="entry name" value="PTBA"/>
    <property type="match status" value="1"/>
</dbReference>
<evidence type="ECO:0000256" key="2">
    <source>
        <dbReference type="ARBA" id="ARBA00022448"/>
    </source>
</evidence>
<evidence type="ECO:0000313" key="9">
    <source>
        <dbReference type="Proteomes" id="UP001059576"/>
    </source>
</evidence>
<reference evidence="8" key="1">
    <citation type="submission" date="2022-07" db="EMBL/GenBank/DDBJ databases">
        <title>Complete genome of Mycoplasma equigenitalium type strain T37.</title>
        <authorList>
            <person name="Spergser J."/>
        </authorList>
    </citation>
    <scope>NUCLEOTIDE SEQUENCE</scope>
    <source>
        <strain evidence="8">T37</strain>
    </source>
</reference>
<evidence type="ECO:0000259" key="7">
    <source>
        <dbReference type="PROSITE" id="PS51093"/>
    </source>
</evidence>
<sequence>MWFIKQNLSVMSPCEGEVQELKVLDDGVFSEKLLGDGVAVKPKGDVVNIYAPCDGNLETVFETAHAYGIATKNTKILIHIGIDTVNLKGKGLKSFVKQGDSVKQGDLLASVDIKAISTLVPSTDVIVLVLPESNKKTIIDLKLGQAKTGDLMFKVK</sequence>
<accession>A0ABY5J4G5</accession>
<dbReference type="InterPro" id="IPR001127">
    <property type="entry name" value="PTS_EIIA_1_perm"/>
</dbReference>
<dbReference type="SUPFAM" id="SSF51261">
    <property type="entry name" value="Duplicated hybrid motif"/>
    <property type="match status" value="1"/>
</dbReference>
<keyword evidence="3 8" id="KW-0762">Sugar transport</keyword>
<keyword evidence="2" id="KW-0813">Transport</keyword>
<dbReference type="PANTHER" id="PTHR45008:SF1">
    <property type="entry name" value="PTS SYSTEM GLUCOSE-SPECIFIC EIIA COMPONENT"/>
    <property type="match status" value="1"/>
</dbReference>
<dbReference type="InterPro" id="IPR050890">
    <property type="entry name" value="PTS_EIIA_component"/>
</dbReference>
<gene>
    <name evidence="8" type="ORF">NPA09_00410</name>
</gene>
<name>A0ABY5J4G5_9BACT</name>
<organism evidence="8 9">
    <name type="scientific">Mycoplasmopsis equigenitalium</name>
    <dbReference type="NCBI Taxonomy" id="114883"/>
    <lineage>
        <taxon>Bacteria</taxon>
        <taxon>Bacillati</taxon>
        <taxon>Mycoplasmatota</taxon>
        <taxon>Mycoplasmoidales</taxon>
        <taxon>Metamycoplasmataceae</taxon>
        <taxon>Mycoplasmopsis</taxon>
    </lineage>
</organism>
<dbReference type="EMBL" id="CP101808">
    <property type="protein sequence ID" value="UUD37027.1"/>
    <property type="molecule type" value="Genomic_DNA"/>
</dbReference>
<evidence type="ECO:0000256" key="4">
    <source>
        <dbReference type="ARBA" id="ARBA00022679"/>
    </source>
</evidence>
<evidence type="ECO:0000256" key="1">
    <source>
        <dbReference type="ARBA" id="ARBA00004496"/>
    </source>
</evidence>
<feature type="domain" description="PTS EIIA type-1" evidence="7">
    <location>
        <begin position="26"/>
        <end position="131"/>
    </location>
</feature>
<evidence type="ECO:0000256" key="5">
    <source>
        <dbReference type="ARBA" id="ARBA00022683"/>
    </source>
</evidence>
<dbReference type="InterPro" id="IPR011055">
    <property type="entry name" value="Dup_hybrid_motif"/>
</dbReference>
<dbReference type="Gene3D" id="2.70.70.10">
    <property type="entry name" value="Glucose Permease (Domain IIA)"/>
    <property type="match status" value="1"/>
</dbReference>
<evidence type="ECO:0000256" key="3">
    <source>
        <dbReference type="ARBA" id="ARBA00022597"/>
    </source>
</evidence>
<dbReference type="PANTHER" id="PTHR45008">
    <property type="entry name" value="PTS SYSTEM GLUCOSE-SPECIFIC EIIA COMPONENT"/>
    <property type="match status" value="1"/>
</dbReference>
<keyword evidence="9" id="KW-1185">Reference proteome</keyword>
<keyword evidence="4" id="KW-0808">Transferase</keyword>
<dbReference type="RefSeq" id="WP_129722483.1">
    <property type="nucleotide sequence ID" value="NZ_CP101808.1"/>
</dbReference>
<proteinExistence type="predicted"/>
<dbReference type="Pfam" id="PF00358">
    <property type="entry name" value="PTS_EIIA_1"/>
    <property type="match status" value="1"/>
</dbReference>
<evidence type="ECO:0000313" key="8">
    <source>
        <dbReference type="EMBL" id="UUD37027.1"/>
    </source>
</evidence>
<evidence type="ECO:0000256" key="6">
    <source>
        <dbReference type="ARBA" id="ARBA00022777"/>
    </source>
</evidence>
<protein>
    <submittedName>
        <fullName evidence="8">PTS glucose transporter subunit IIA</fullName>
    </submittedName>
</protein>
<keyword evidence="5" id="KW-0598">Phosphotransferase system</keyword>
<comment type="subcellular location">
    <subcellularLocation>
        <location evidence="1">Cytoplasm</location>
    </subcellularLocation>
</comment>